<dbReference type="Pfam" id="PF02604">
    <property type="entry name" value="PhdYeFM_antitox"/>
    <property type="match status" value="1"/>
</dbReference>
<name>A0ABT0IUP6_9HYPH</name>
<dbReference type="SUPFAM" id="SSF143120">
    <property type="entry name" value="YefM-like"/>
    <property type="match status" value="1"/>
</dbReference>
<keyword evidence="4" id="KW-1185">Reference proteome</keyword>
<dbReference type="InterPro" id="IPR036165">
    <property type="entry name" value="YefM-like_sf"/>
</dbReference>
<protein>
    <recommendedName>
        <fullName evidence="2">Antitoxin</fullName>
    </recommendedName>
</protein>
<gene>
    <name evidence="3" type="ORF">M0654_16630</name>
</gene>
<dbReference type="RefSeq" id="WP_248684058.1">
    <property type="nucleotide sequence ID" value="NZ_JALPRY010000018.1"/>
</dbReference>
<evidence type="ECO:0000256" key="1">
    <source>
        <dbReference type="ARBA" id="ARBA00009981"/>
    </source>
</evidence>
<accession>A0ABT0IUP6</accession>
<organism evidence="3 4">
    <name type="scientific">Neorhizobium turbinariae</name>
    <dbReference type="NCBI Taxonomy" id="2937795"/>
    <lineage>
        <taxon>Bacteria</taxon>
        <taxon>Pseudomonadati</taxon>
        <taxon>Pseudomonadota</taxon>
        <taxon>Alphaproteobacteria</taxon>
        <taxon>Hyphomicrobiales</taxon>
        <taxon>Rhizobiaceae</taxon>
        <taxon>Rhizobium/Agrobacterium group</taxon>
        <taxon>Neorhizobium</taxon>
    </lineage>
</organism>
<dbReference type="NCBIfam" id="TIGR01552">
    <property type="entry name" value="phd_fam"/>
    <property type="match status" value="1"/>
</dbReference>
<reference evidence="3 4" key="1">
    <citation type="submission" date="2022-04" db="EMBL/GenBank/DDBJ databases">
        <title>Rhizobium coralii sp. nov., isolated from coral Turbinaria peltata.</title>
        <authorList>
            <person name="Sun H."/>
        </authorList>
    </citation>
    <scope>NUCLEOTIDE SEQUENCE [LARGE SCALE GENOMIC DNA]</scope>
    <source>
        <strain evidence="3 4">NTR19</strain>
    </source>
</reference>
<comment type="caution">
    <text evidence="3">The sequence shown here is derived from an EMBL/GenBank/DDBJ whole genome shotgun (WGS) entry which is preliminary data.</text>
</comment>
<evidence type="ECO:0000313" key="4">
    <source>
        <dbReference type="Proteomes" id="UP001202827"/>
    </source>
</evidence>
<comment type="function">
    <text evidence="2">Antitoxin component of a type II toxin-antitoxin (TA) system.</text>
</comment>
<dbReference type="EMBL" id="JALPRY010000018">
    <property type="protein sequence ID" value="MCK8781607.1"/>
    <property type="molecule type" value="Genomic_DNA"/>
</dbReference>
<proteinExistence type="inferred from homology"/>
<dbReference type="Proteomes" id="UP001202827">
    <property type="component" value="Unassembled WGS sequence"/>
</dbReference>
<comment type="similarity">
    <text evidence="1 2">Belongs to the phD/YefM antitoxin family.</text>
</comment>
<evidence type="ECO:0000256" key="2">
    <source>
        <dbReference type="RuleBase" id="RU362080"/>
    </source>
</evidence>
<sequence>MQVTIQAAKIDLSELIERAKAGEEVIIADGRTPVAKIVPMRKNTFRFGVLQGQLPGDGPDFFQPMEEDELARWEGIA</sequence>
<dbReference type="InterPro" id="IPR006442">
    <property type="entry name" value="Antitoxin_Phd/YefM"/>
</dbReference>
<evidence type="ECO:0000313" key="3">
    <source>
        <dbReference type="EMBL" id="MCK8781607.1"/>
    </source>
</evidence>